<feature type="region of interest" description="Disordered" evidence="3">
    <location>
        <begin position="166"/>
        <end position="400"/>
    </location>
</feature>
<dbReference type="PROSITE" id="PS00893">
    <property type="entry name" value="NUDIX_BOX"/>
    <property type="match status" value="1"/>
</dbReference>
<feature type="coiled-coil region" evidence="2">
    <location>
        <begin position="531"/>
        <end position="588"/>
    </location>
</feature>
<dbReference type="PANTHER" id="PTHR40903">
    <property type="entry name" value="GLYCINE-RICH CELL WALL STRUCTURAL PROTEIN 1-LIKE"/>
    <property type="match status" value="1"/>
</dbReference>
<dbReference type="SUPFAM" id="SSF101898">
    <property type="entry name" value="NHL repeat"/>
    <property type="match status" value="1"/>
</dbReference>
<evidence type="ECO:0000256" key="2">
    <source>
        <dbReference type="SAM" id="Coils"/>
    </source>
</evidence>
<dbReference type="PROSITE" id="PS51462">
    <property type="entry name" value="NUDIX"/>
    <property type="match status" value="1"/>
</dbReference>
<protein>
    <recommendedName>
        <fullName evidence="5">Nudix hydrolase domain-containing protein</fullName>
    </recommendedName>
</protein>
<proteinExistence type="predicted"/>
<dbReference type="SUPFAM" id="SSF55811">
    <property type="entry name" value="Nudix"/>
    <property type="match status" value="1"/>
</dbReference>
<dbReference type="InterPro" id="IPR000086">
    <property type="entry name" value="NUDIX_hydrolase_dom"/>
</dbReference>
<accession>A0A835VT67</accession>
<keyword evidence="7" id="KW-1185">Reference proteome</keyword>
<keyword evidence="1" id="KW-0378">Hydrolase</keyword>
<feature type="compositionally biased region" description="Low complexity" evidence="3">
    <location>
        <begin position="177"/>
        <end position="400"/>
    </location>
</feature>
<dbReference type="InterPro" id="IPR020084">
    <property type="entry name" value="NUDIX_hydrolase_CS"/>
</dbReference>
<evidence type="ECO:0000259" key="5">
    <source>
        <dbReference type="PROSITE" id="PS51462"/>
    </source>
</evidence>
<feature type="domain" description="Nudix hydrolase" evidence="5">
    <location>
        <begin position="602"/>
        <end position="793"/>
    </location>
</feature>
<feature type="transmembrane region" description="Helical" evidence="4">
    <location>
        <begin position="100"/>
        <end position="123"/>
    </location>
</feature>
<dbReference type="Pfam" id="PF00293">
    <property type="entry name" value="NUDIX"/>
    <property type="match status" value="1"/>
</dbReference>
<keyword evidence="4" id="KW-1133">Transmembrane helix</keyword>
<evidence type="ECO:0000313" key="7">
    <source>
        <dbReference type="Proteomes" id="UP000650467"/>
    </source>
</evidence>
<name>A0A835VT67_CHLIN</name>
<organism evidence="6 7">
    <name type="scientific">Chlamydomonas incerta</name>
    <dbReference type="NCBI Taxonomy" id="51695"/>
    <lineage>
        <taxon>Eukaryota</taxon>
        <taxon>Viridiplantae</taxon>
        <taxon>Chlorophyta</taxon>
        <taxon>core chlorophytes</taxon>
        <taxon>Chlorophyceae</taxon>
        <taxon>CS clade</taxon>
        <taxon>Chlamydomonadales</taxon>
        <taxon>Chlamydomonadaceae</taxon>
        <taxon>Chlamydomonas</taxon>
    </lineage>
</organism>
<evidence type="ECO:0000256" key="3">
    <source>
        <dbReference type="SAM" id="MobiDB-lite"/>
    </source>
</evidence>
<feature type="transmembrane region" description="Helical" evidence="4">
    <location>
        <begin position="73"/>
        <end position="94"/>
    </location>
</feature>
<keyword evidence="2" id="KW-0175">Coiled coil</keyword>
<evidence type="ECO:0000313" key="6">
    <source>
        <dbReference type="EMBL" id="KAG2424948.1"/>
    </source>
</evidence>
<gene>
    <name evidence="6" type="ORF">HXX76_014106</name>
</gene>
<dbReference type="PANTHER" id="PTHR40903:SF1">
    <property type="entry name" value="HYPHALLY REGULATED CELL WALL PROTEIN 3"/>
    <property type="match status" value="1"/>
</dbReference>
<reference evidence="6" key="1">
    <citation type="journal article" date="2020" name="bioRxiv">
        <title>Comparative genomics of Chlamydomonas.</title>
        <authorList>
            <person name="Craig R.J."/>
            <person name="Hasan A.R."/>
            <person name="Ness R.W."/>
            <person name="Keightley P.D."/>
        </authorList>
    </citation>
    <scope>NUCLEOTIDE SEQUENCE</scope>
    <source>
        <strain evidence="6">SAG 7.73</strain>
    </source>
</reference>
<evidence type="ECO:0000256" key="1">
    <source>
        <dbReference type="ARBA" id="ARBA00022801"/>
    </source>
</evidence>
<comment type="caution">
    <text evidence="6">The sequence shown here is derived from an EMBL/GenBank/DDBJ whole genome shotgun (WGS) entry which is preliminary data.</text>
</comment>
<dbReference type="AlphaFoldDB" id="A0A835VT67"/>
<evidence type="ECO:0000256" key="4">
    <source>
        <dbReference type="SAM" id="Phobius"/>
    </source>
</evidence>
<dbReference type="InterPro" id="IPR015797">
    <property type="entry name" value="NUDIX_hydrolase-like_dom_sf"/>
</dbReference>
<keyword evidence="4" id="KW-0812">Transmembrane</keyword>
<dbReference type="OrthoDB" id="544838at2759"/>
<keyword evidence="4" id="KW-0472">Membrane</keyword>
<dbReference type="Gene3D" id="3.90.79.10">
    <property type="entry name" value="Nucleoside Triphosphate Pyrophosphohydrolase"/>
    <property type="match status" value="1"/>
</dbReference>
<sequence length="793" mass="83471">MSTAAPSEEKARKLLQDVIMLTKQYVDLKATARAQVLGDVAFSELERERSHNTDLVLQTSALQSSALTYKEQTFALCIVLMGAVLFGAVLMYLHTQIPSWSWVPCVGLVAATGAAVLVVTYAVRKDRLQFYRLNEADLDSDGLAKTFSRNENKLVCAIKLKLAAQSDGGDTDPLEIAADPGNGAAATAADPGNGAAATAADPGNGAATATAADPGNGAATATAADPGNGAATATAADPGNGAATATAADPGNGAATATAADPGNGAATATAADPGNGAATATAADPGNGAATATAADPGNGAATATAADPGNGAATATAADPGNGAATATAADPGNGAATATAADPGNGAATATAADPGNGAATATAADPGNGAATATAADPGNGAATATAADPGNGAATATAAEDPLMHQELIRSETFIEVFHKKNVFYLAYFKADRDTFKLGATNDIGDRTSKHRSEWGPNFRYFFVVECAFNFALEDRIIRLLPVPKYTPRRRELRSFTSQFGVRELIKLTKEELPQYTHCTADMLRMKELEVERDRIAMKKKELAVRKQEDKNKASNLEMYNKNLELQNKNLELQNKNMRLKLKLENRPLPGTATKRDHISSYGIICVRPNMGGAGSGTGACEYLMVQRKDSICYVDFVRGKYNLFDLQYIMRLLSGMTAQERSWLLHRPFSTIWQKLWMSNKRFNQEFHVCKDKFETLRTGFTVSLLNGASQPLSLAALIASADPPIRESEWEFPKGRRASNETPIACALREFEEESGVDCRTVCVVPDCTTTLSKLGCNDIMYRPGR</sequence>
<dbReference type="EMBL" id="JAEHOC010000060">
    <property type="protein sequence ID" value="KAG2424948.1"/>
    <property type="molecule type" value="Genomic_DNA"/>
</dbReference>
<dbReference type="GO" id="GO:0016787">
    <property type="term" value="F:hydrolase activity"/>
    <property type="evidence" value="ECO:0007669"/>
    <property type="project" value="UniProtKB-KW"/>
</dbReference>
<dbReference type="Proteomes" id="UP000650467">
    <property type="component" value="Unassembled WGS sequence"/>
</dbReference>